<reference evidence="1" key="1">
    <citation type="journal article" date="2015" name="Nature">
        <title>Complex archaea that bridge the gap between prokaryotes and eukaryotes.</title>
        <authorList>
            <person name="Spang A."/>
            <person name="Saw J.H."/>
            <person name="Jorgensen S.L."/>
            <person name="Zaremba-Niedzwiedzka K."/>
            <person name="Martijn J."/>
            <person name="Lind A.E."/>
            <person name="van Eijk R."/>
            <person name="Schleper C."/>
            <person name="Guy L."/>
            <person name="Ettema T.J."/>
        </authorList>
    </citation>
    <scope>NUCLEOTIDE SEQUENCE</scope>
</reference>
<evidence type="ECO:0000313" key="1">
    <source>
        <dbReference type="EMBL" id="KKK90043.1"/>
    </source>
</evidence>
<dbReference type="SUPFAM" id="SSF141130">
    <property type="entry name" value="Acetamidase/Formamidase-like"/>
    <property type="match status" value="1"/>
</dbReference>
<protein>
    <recommendedName>
        <fullName evidence="2">Acetamidase</fullName>
    </recommendedName>
</protein>
<evidence type="ECO:0008006" key="2">
    <source>
        <dbReference type="Google" id="ProtNLM"/>
    </source>
</evidence>
<feature type="non-terminal residue" evidence="1">
    <location>
        <position position="117"/>
    </location>
</feature>
<name>A0A0F8Z8I9_9ZZZZ</name>
<accession>A0A0F8Z8I9</accession>
<sequence length="117" mass="12641">MRRATPETIYSYTSASNAVTFTVEPGEVFEVDTVPTCGRRFDTHTGQEDPDAEGGINASTGCIAVTGAAPGQVAVVHVLDIQLHEYGYTRLGWPSGILPKLAKEDGWEKGYKAVRVR</sequence>
<dbReference type="EMBL" id="LAZR01049270">
    <property type="protein sequence ID" value="KKK90043.1"/>
    <property type="molecule type" value="Genomic_DNA"/>
</dbReference>
<comment type="caution">
    <text evidence="1">The sequence shown here is derived from an EMBL/GenBank/DDBJ whole genome shotgun (WGS) entry which is preliminary data.</text>
</comment>
<organism evidence="1">
    <name type="scientific">marine sediment metagenome</name>
    <dbReference type="NCBI Taxonomy" id="412755"/>
    <lineage>
        <taxon>unclassified sequences</taxon>
        <taxon>metagenomes</taxon>
        <taxon>ecological metagenomes</taxon>
    </lineage>
</organism>
<dbReference type="Gene3D" id="2.60.120.580">
    <property type="entry name" value="Acetamidase/Formamidase-like domains"/>
    <property type="match status" value="1"/>
</dbReference>
<gene>
    <name evidence="1" type="ORF">LCGC14_2727030</name>
</gene>
<proteinExistence type="predicted"/>
<dbReference type="AlphaFoldDB" id="A0A0F8Z8I9"/>